<evidence type="ECO:0000259" key="1">
    <source>
        <dbReference type="Pfam" id="PF03358"/>
    </source>
</evidence>
<evidence type="ECO:0000313" key="2">
    <source>
        <dbReference type="EMBL" id="QIN82569.1"/>
    </source>
</evidence>
<dbReference type="Pfam" id="PF03358">
    <property type="entry name" value="FMN_red"/>
    <property type="match status" value="1"/>
</dbReference>
<reference evidence="2 3" key="1">
    <citation type="submission" date="2019-10" db="EMBL/GenBank/DDBJ databases">
        <title>Rubrobacter sp nov SCSIO 52090 isolated from a deep-sea sediment in the South China Sea.</title>
        <authorList>
            <person name="Chen R.W."/>
        </authorList>
    </citation>
    <scope>NUCLEOTIDE SEQUENCE [LARGE SCALE GENOMIC DNA]</scope>
    <source>
        <strain evidence="2 3">SCSIO 52909</strain>
    </source>
</reference>
<accession>A0A6G8Q7Z4</accession>
<feature type="domain" description="NADPH-dependent FMN reductase-like" evidence="1">
    <location>
        <begin position="9"/>
        <end position="160"/>
    </location>
</feature>
<dbReference type="Gene3D" id="3.40.50.360">
    <property type="match status" value="1"/>
</dbReference>
<name>A0A6G8Q7Z4_9ACTN</name>
<dbReference type="EMBL" id="CP045119">
    <property type="protein sequence ID" value="QIN82569.1"/>
    <property type="molecule type" value="Genomic_DNA"/>
</dbReference>
<evidence type="ECO:0000313" key="3">
    <source>
        <dbReference type="Proteomes" id="UP000501452"/>
    </source>
</evidence>
<dbReference type="KEGG" id="rub:GBA63_07890"/>
<protein>
    <recommendedName>
        <fullName evidence="1">NADPH-dependent FMN reductase-like domain-containing protein</fullName>
    </recommendedName>
</protein>
<dbReference type="InterPro" id="IPR005025">
    <property type="entry name" value="FMN_Rdtase-like_dom"/>
</dbReference>
<sequence>MALGEGRLKVVGIGGTLREGSASLGALGRALAAAGEAGADTEILDLRELNLPMYEPGLPLEEHGPGAERLVAALRGADAVIVSTAAYHGTLAGVTKNALDFAQFLSGGEHPYFDGKVVGLISTAGGEQAGANATGAMVHVVHALRGVVAPLVVSIPKAWQRTDGSGAVTDESYGRRLDSLGGLVVDLAGGLAARGGPAGTELVGVAG</sequence>
<gene>
    <name evidence="2" type="ORF">GBA63_07890</name>
</gene>
<proteinExistence type="predicted"/>
<keyword evidence="3" id="KW-1185">Reference proteome</keyword>
<dbReference type="AlphaFoldDB" id="A0A6G8Q7Z4"/>
<dbReference type="InterPro" id="IPR029039">
    <property type="entry name" value="Flavoprotein-like_sf"/>
</dbReference>
<dbReference type="PANTHER" id="PTHR30543:SF21">
    <property type="entry name" value="NAD(P)H-DEPENDENT FMN REDUCTASE LOT6"/>
    <property type="match status" value="1"/>
</dbReference>
<dbReference type="Proteomes" id="UP000501452">
    <property type="component" value="Chromosome"/>
</dbReference>
<dbReference type="GO" id="GO:0010181">
    <property type="term" value="F:FMN binding"/>
    <property type="evidence" value="ECO:0007669"/>
    <property type="project" value="TreeGrafter"/>
</dbReference>
<dbReference type="GO" id="GO:0016491">
    <property type="term" value="F:oxidoreductase activity"/>
    <property type="evidence" value="ECO:0007669"/>
    <property type="project" value="InterPro"/>
</dbReference>
<dbReference type="GO" id="GO:0005829">
    <property type="term" value="C:cytosol"/>
    <property type="evidence" value="ECO:0007669"/>
    <property type="project" value="TreeGrafter"/>
</dbReference>
<dbReference type="SUPFAM" id="SSF52218">
    <property type="entry name" value="Flavoproteins"/>
    <property type="match status" value="1"/>
</dbReference>
<organism evidence="2 3">
    <name type="scientific">Rubrobacter tropicus</name>
    <dbReference type="NCBI Taxonomy" id="2653851"/>
    <lineage>
        <taxon>Bacteria</taxon>
        <taxon>Bacillati</taxon>
        <taxon>Actinomycetota</taxon>
        <taxon>Rubrobacteria</taxon>
        <taxon>Rubrobacterales</taxon>
        <taxon>Rubrobacteraceae</taxon>
        <taxon>Rubrobacter</taxon>
    </lineage>
</organism>
<dbReference type="InterPro" id="IPR050712">
    <property type="entry name" value="NAD(P)H-dep_reductase"/>
</dbReference>
<dbReference type="PANTHER" id="PTHR30543">
    <property type="entry name" value="CHROMATE REDUCTASE"/>
    <property type="match status" value="1"/>
</dbReference>